<name>A0A0B7KJ06_BIOOC</name>
<protein>
    <recommendedName>
        <fullName evidence="2">Methyltransferase domain-containing protein</fullName>
    </recommendedName>
</protein>
<dbReference type="Pfam" id="PF13847">
    <property type="entry name" value="Methyltransf_31"/>
    <property type="match status" value="1"/>
</dbReference>
<dbReference type="InterPro" id="IPR029063">
    <property type="entry name" value="SAM-dependent_MTases_sf"/>
</dbReference>
<dbReference type="InterPro" id="IPR025714">
    <property type="entry name" value="Methyltranfer_dom"/>
</dbReference>
<dbReference type="AlphaFoldDB" id="A0A0B7KJ06"/>
<reference evidence="3" key="1">
    <citation type="submission" date="2015-01" db="EMBL/GenBank/DDBJ databases">
        <authorList>
            <person name="Durling Mikael"/>
        </authorList>
    </citation>
    <scope>NUCLEOTIDE SEQUENCE</scope>
</reference>
<accession>A0A0B7KJ06</accession>
<comment type="similarity">
    <text evidence="1">Belongs to the methyltransferase superfamily. LaeA methyltransferase family.</text>
</comment>
<evidence type="ECO:0000313" key="3">
    <source>
        <dbReference type="EMBL" id="CEO54671.1"/>
    </source>
</evidence>
<dbReference type="PANTHER" id="PTHR43591:SF24">
    <property type="entry name" value="2-METHOXY-6-POLYPRENYL-1,4-BENZOQUINOL METHYLASE, MITOCHONDRIAL"/>
    <property type="match status" value="1"/>
</dbReference>
<sequence>TTNSLSTIGNNQPTPLNEISLDFPTNLLVYITTRTYLLTMSVPALKEFMATAPVPKPPQIPDPSGSTPLTHHEWRTASNSATHLLKALHALRDARPDVKLLDVGCGSGSITATLALEIPQGLVTGVDKDPEILKRAELVARSWEAENVTFQTGDASKLPFPDNSFDIVHCHQVLTWQKEPWVALAEMLRVTKPGGIVSAREGDFRTEAVWPETEGLKKFHDFTEKLMKTSGGHSDGGRQLLGWALKAGAKREDMRVTWGSWGYSSTEEKKAWSDGMVGMLQGGRLRGMALKMGLATEDDLDIMIKAWNEWFQSEEATLSMMSGEILIQK</sequence>
<proteinExistence type="inferred from homology"/>
<organism evidence="3">
    <name type="scientific">Bionectria ochroleuca</name>
    <name type="common">Gliocladium roseum</name>
    <dbReference type="NCBI Taxonomy" id="29856"/>
    <lineage>
        <taxon>Eukaryota</taxon>
        <taxon>Fungi</taxon>
        <taxon>Dikarya</taxon>
        <taxon>Ascomycota</taxon>
        <taxon>Pezizomycotina</taxon>
        <taxon>Sordariomycetes</taxon>
        <taxon>Hypocreomycetidae</taxon>
        <taxon>Hypocreales</taxon>
        <taxon>Bionectriaceae</taxon>
        <taxon>Clonostachys</taxon>
    </lineage>
</organism>
<dbReference type="PANTHER" id="PTHR43591">
    <property type="entry name" value="METHYLTRANSFERASE"/>
    <property type="match status" value="1"/>
</dbReference>
<feature type="non-terminal residue" evidence="3">
    <location>
        <position position="1"/>
    </location>
</feature>
<gene>
    <name evidence="3" type="ORF">BN869_000010729_1</name>
</gene>
<dbReference type="Gene3D" id="3.40.50.150">
    <property type="entry name" value="Vaccinia Virus protein VP39"/>
    <property type="match status" value="1"/>
</dbReference>
<dbReference type="SUPFAM" id="SSF53335">
    <property type="entry name" value="S-adenosyl-L-methionine-dependent methyltransferases"/>
    <property type="match status" value="1"/>
</dbReference>
<dbReference type="CDD" id="cd02440">
    <property type="entry name" value="AdoMet_MTases"/>
    <property type="match status" value="1"/>
</dbReference>
<evidence type="ECO:0000259" key="2">
    <source>
        <dbReference type="Pfam" id="PF13847"/>
    </source>
</evidence>
<dbReference type="EMBL" id="CDPU01000044">
    <property type="protein sequence ID" value="CEO54671.1"/>
    <property type="molecule type" value="Genomic_DNA"/>
</dbReference>
<dbReference type="GO" id="GO:0008168">
    <property type="term" value="F:methyltransferase activity"/>
    <property type="evidence" value="ECO:0007669"/>
    <property type="project" value="TreeGrafter"/>
</dbReference>
<evidence type="ECO:0000256" key="1">
    <source>
        <dbReference type="ARBA" id="ARBA00038158"/>
    </source>
</evidence>
<feature type="domain" description="Methyltransferase" evidence="2">
    <location>
        <begin position="97"/>
        <end position="206"/>
    </location>
</feature>